<gene>
    <name evidence="2" type="ORF">C8D78_0730</name>
</gene>
<reference evidence="2 3" key="1">
    <citation type="submission" date="2018-10" db="EMBL/GenBank/DDBJ databases">
        <title>Genomic Encyclopedia of Type Strains, Phase IV (KMG-IV): sequencing the most valuable type-strain genomes for metagenomic binning, comparative biology and taxonomic classification.</title>
        <authorList>
            <person name="Goeker M."/>
        </authorList>
    </citation>
    <scope>NUCLEOTIDE SEQUENCE [LARGE SCALE GENOMIC DNA]</scope>
    <source>
        <strain evidence="2 3">DSM 25586</strain>
    </source>
</reference>
<proteinExistence type="predicted"/>
<organism evidence="2 3">
    <name type="scientific">Arthrobacter oryzae</name>
    <dbReference type="NCBI Taxonomy" id="409290"/>
    <lineage>
        <taxon>Bacteria</taxon>
        <taxon>Bacillati</taxon>
        <taxon>Actinomycetota</taxon>
        <taxon>Actinomycetes</taxon>
        <taxon>Micrococcales</taxon>
        <taxon>Micrococcaceae</taxon>
        <taxon>Arthrobacter</taxon>
    </lineage>
</organism>
<evidence type="ECO:0000313" key="3">
    <source>
        <dbReference type="Proteomes" id="UP000276055"/>
    </source>
</evidence>
<dbReference type="Proteomes" id="UP000276055">
    <property type="component" value="Unassembled WGS sequence"/>
</dbReference>
<dbReference type="EMBL" id="RBIR01000001">
    <property type="protein sequence ID" value="RKR30405.1"/>
    <property type="molecule type" value="Genomic_DNA"/>
</dbReference>
<name>A0A495FMG1_9MICC</name>
<dbReference type="AlphaFoldDB" id="A0A495FMG1"/>
<feature type="transmembrane region" description="Helical" evidence="1">
    <location>
        <begin position="48"/>
        <end position="68"/>
    </location>
</feature>
<sequence>MKWLELFSVAGTTLVSALTVVVLYSLGVRLTAIAGDTRSPAPSWTRPLAYTCFAVCAAAILFGLYLIIPYFHHK</sequence>
<accession>A0A495FMG1</accession>
<dbReference type="RefSeq" id="WP_120950461.1">
    <property type="nucleotide sequence ID" value="NZ_RBIR01000001.1"/>
</dbReference>
<dbReference type="OrthoDB" id="4950741at2"/>
<comment type="caution">
    <text evidence="2">The sequence shown here is derived from an EMBL/GenBank/DDBJ whole genome shotgun (WGS) entry which is preliminary data.</text>
</comment>
<keyword evidence="1" id="KW-0472">Membrane</keyword>
<protein>
    <submittedName>
        <fullName evidence="2">Uncharacterized protein</fullName>
    </submittedName>
</protein>
<feature type="transmembrane region" description="Helical" evidence="1">
    <location>
        <begin position="6"/>
        <end position="27"/>
    </location>
</feature>
<evidence type="ECO:0000313" key="2">
    <source>
        <dbReference type="EMBL" id="RKR30405.1"/>
    </source>
</evidence>
<evidence type="ECO:0000256" key="1">
    <source>
        <dbReference type="SAM" id="Phobius"/>
    </source>
</evidence>
<keyword evidence="1" id="KW-1133">Transmembrane helix</keyword>
<keyword evidence="1" id="KW-0812">Transmembrane</keyword>